<comment type="caution">
    <text evidence="1">The sequence shown here is derived from an EMBL/GenBank/DDBJ whole genome shotgun (WGS) entry which is preliminary data.</text>
</comment>
<dbReference type="Proteomes" id="UP001589865">
    <property type="component" value="Unassembled WGS sequence"/>
</dbReference>
<dbReference type="SUPFAM" id="SSF53850">
    <property type="entry name" value="Periplasmic binding protein-like II"/>
    <property type="match status" value="1"/>
</dbReference>
<gene>
    <name evidence="1" type="ORF">ACFFGY_17335</name>
</gene>
<reference evidence="1 2" key="1">
    <citation type="submission" date="2024-09" db="EMBL/GenBank/DDBJ databases">
        <authorList>
            <person name="Sun Q."/>
            <person name="Mori K."/>
        </authorList>
    </citation>
    <scope>NUCLEOTIDE SEQUENCE [LARGE SCALE GENOMIC DNA]</scope>
    <source>
        <strain evidence="1 2">TBRC 5777</strain>
    </source>
</reference>
<evidence type="ECO:0008006" key="3">
    <source>
        <dbReference type="Google" id="ProtNLM"/>
    </source>
</evidence>
<name>A0ABV6JXF8_9PROT</name>
<proteinExistence type="predicted"/>
<evidence type="ECO:0000313" key="1">
    <source>
        <dbReference type="EMBL" id="MFC0410020.1"/>
    </source>
</evidence>
<dbReference type="EMBL" id="JBHLUN010000012">
    <property type="protein sequence ID" value="MFC0410020.1"/>
    <property type="molecule type" value="Genomic_DNA"/>
</dbReference>
<evidence type="ECO:0000313" key="2">
    <source>
        <dbReference type="Proteomes" id="UP001589865"/>
    </source>
</evidence>
<sequence length="325" mass="36380">MADLPIHLCCADYARLMPLARGEVSVPGIDLTLTLGRGGSWPDRAEMLRRALNDPAVDGGESSMCRHLMRLAAGDRSHVALPVFPLRGFTARDLYVRAGGAVRVPADLQGRRIGMYGWANSGAVWYRHLLEYFGVSVEGIEWWIGTVDEPQPASGPGPLPAGVQAVATGRSLSEMLIAGEIDALFSPPRPLAYHRENGPIVRLTPDFPEVESEYFRRTAMFPVQHLVLVRRAVWESNRWIAGALTEGFSRCNDAFTAAQRNFPYATPWLEDELERTEALLGEDFHPYGFERNREQVRVFADQAYRSGIVGRMVEPEEFFREYLES</sequence>
<dbReference type="RefSeq" id="WP_377045766.1">
    <property type="nucleotide sequence ID" value="NZ_JBHLUN010000012.1"/>
</dbReference>
<dbReference type="Gene3D" id="3.40.190.10">
    <property type="entry name" value="Periplasmic binding protein-like II"/>
    <property type="match status" value="1"/>
</dbReference>
<organism evidence="1 2">
    <name type="scientific">Roseomonas elaeocarpi</name>
    <dbReference type="NCBI Taxonomy" id="907779"/>
    <lineage>
        <taxon>Bacteria</taxon>
        <taxon>Pseudomonadati</taxon>
        <taxon>Pseudomonadota</taxon>
        <taxon>Alphaproteobacteria</taxon>
        <taxon>Acetobacterales</taxon>
        <taxon>Roseomonadaceae</taxon>
        <taxon>Roseomonas</taxon>
    </lineage>
</organism>
<protein>
    <recommendedName>
        <fullName evidence="3">4,5-dihydroxyphthalate decarboxylase</fullName>
    </recommendedName>
</protein>
<accession>A0ABV6JXF8</accession>
<keyword evidence="2" id="KW-1185">Reference proteome</keyword>